<reference evidence="1" key="1">
    <citation type="submission" date="2022-02" db="EMBL/GenBank/DDBJ databases">
        <title>Plant Genome Project.</title>
        <authorList>
            <person name="Zhang R.-G."/>
        </authorList>
    </citation>
    <scope>NUCLEOTIDE SEQUENCE</scope>
    <source>
        <strain evidence="1">AT1</strain>
    </source>
</reference>
<dbReference type="Proteomes" id="UP001062846">
    <property type="component" value="Chromosome 3"/>
</dbReference>
<name>A0ACC0P9D5_RHOML</name>
<evidence type="ECO:0000313" key="2">
    <source>
        <dbReference type="Proteomes" id="UP001062846"/>
    </source>
</evidence>
<sequence>MEEEQMENVQKRWRFCRAGIPRQLCRVRCHRNEHSKESSTHIFHLYVIIVLFFVIVVRMDSLQDPFFSNLIHDGSNLGNQFMESQYVSQVGQVAQKESQFSVETEPVAKKRGGNFSIEEDNMLVSAWLNISLDAVQGNGQKHKTFWIRVWEFFHENKTFTSGRNDNSLMNRWSTIQLSTNKFCGYLAQIEAAHQSGMTEQDKIREAKIMYQDLDVKHFAFQFEHCWDVLKHQPKWFQECEKKKPKRGRTIATPLAELVNPEEDVADDIIEVERPIGNKIAKEQRKKNKTNDHASAPIVQILNELKEDKKAANEKKQQMLQISYGLQAEKLKMEQLKEEARIMMLDTSGMPPMQQEYIHQRQMEIVESRKNKS</sequence>
<gene>
    <name evidence="1" type="ORF">RHMOL_Rhmol03G0020500</name>
</gene>
<organism evidence="1 2">
    <name type="scientific">Rhododendron molle</name>
    <name type="common">Chinese azalea</name>
    <name type="synonym">Azalea mollis</name>
    <dbReference type="NCBI Taxonomy" id="49168"/>
    <lineage>
        <taxon>Eukaryota</taxon>
        <taxon>Viridiplantae</taxon>
        <taxon>Streptophyta</taxon>
        <taxon>Embryophyta</taxon>
        <taxon>Tracheophyta</taxon>
        <taxon>Spermatophyta</taxon>
        <taxon>Magnoliopsida</taxon>
        <taxon>eudicotyledons</taxon>
        <taxon>Gunneridae</taxon>
        <taxon>Pentapetalae</taxon>
        <taxon>asterids</taxon>
        <taxon>Ericales</taxon>
        <taxon>Ericaceae</taxon>
        <taxon>Ericoideae</taxon>
        <taxon>Rhodoreae</taxon>
        <taxon>Rhododendron</taxon>
    </lineage>
</organism>
<protein>
    <submittedName>
        <fullName evidence="1">Uncharacterized protein</fullName>
    </submittedName>
</protein>
<comment type="caution">
    <text evidence="1">The sequence shown here is derived from an EMBL/GenBank/DDBJ whole genome shotgun (WGS) entry which is preliminary data.</text>
</comment>
<evidence type="ECO:0000313" key="1">
    <source>
        <dbReference type="EMBL" id="KAI8562252.1"/>
    </source>
</evidence>
<proteinExistence type="predicted"/>
<accession>A0ACC0P9D5</accession>
<dbReference type="EMBL" id="CM046390">
    <property type="protein sequence ID" value="KAI8562252.1"/>
    <property type="molecule type" value="Genomic_DNA"/>
</dbReference>
<keyword evidence="2" id="KW-1185">Reference proteome</keyword>